<evidence type="ECO:0000313" key="2">
    <source>
        <dbReference type="Proteomes" id="UP000317933"/>
    </source>
</evidence>
<evidence type="ECO:0000313" key="1">
    <source>
        <dbReference type="EMBL" id="TPG72649.1"/>
    </source>
</evidence>
<gene>
    <name evidence="1" type="ORF">EAH78_28815</name>
</gene>
<accession>A0A502HCZ6</accession>
<reference evidence="1 2" key="1">
    <citation type="journal article" date="2019" name="Environ. Microbiol.">
        <title>Species interactions and distinct microbial communities in high Arctic permafrost affected cryosols are associated with the CH4 and CO2 gas fluxes.</title>
        <authorList>
            <person name="Altshuler I."/>
            <person name="Hamel J."/>
            <person name="Turney S."/>
            <person name="Magnuson E."/>
            <person name="Levesque R."/>
            <person name="Greer C."/>
            <person name="Whyte L.G."/>
        </authorList>
    </citation>
    <scope>NUCLEOTIDE SEQUENCE [LARGE SCALE GENOMIC DNA]</scope>
    <source>
        <strain evidence="1 2">E3</strain>
    </source>
</reference>
<organism evidence="1 2">
    <name type="scientific">Pseudomonas arsenicoxydans</name>
    <dbReference type="NCBI Taxonomy" id="702115"/>
    <lineage>
        <taxon>Bacteria</taxon>
        <taxon>Pseudomonadati</taxon>
        <taxon>Pseudomonadota</taxon>
        <taxon>Gammaproteobacteria</taxon>
        <taxon>Pseudomonadales</taxon>
        <taxon>Pseudomonadaceae</taxon>
        <taxon>Pseudomonas</taxon>
    </lineage>
</organism>
<proteinExistence type="predicted"/>
<dbReference type="AlphaFoldDB" id="A0A502HCZ6"/>
<dbReference type="Proteomes" id="UP000317933">
    <property type="component" value="Unassembled WGS sequence"/>
</dbReference>
<name>A0A502HCZ6_9PSED</name>
<dbReference type="EMBL" id="RCZE01000017">
    <property type="protein sequence ID" value="TPG72649.1"/>
    <property type="molecule type" value="Genomic_DNA"/>
</dbReference>
<protein>
    <submittedName>
        <fullName evidence="1">Uncharacterized protein</fullName>
    </submittedName>
</protein>
<sequence length="62" mass="6884">MWRGSLLPLGCEAAPRRLTRHTAQAGYATASQSSGSKLPRHKGLVATDLFQSCRKRTFAWRP</sequence>
<comment type="caution">
    <text evidence="1">The sequence shown here is derived from an EMBL/GenBank/DDBJ whole genome shotgun (WGS) entry which is preliminary data.</text>
</comment>